<dbReference type="InterPro" id="IPR017830">
    <property type="entry name" value="SQase_HpnE"/>
</dbReference>
<name>A0A7T3ETY0_NEICI</name>
<evidence type="ECO:0000313" key="2">
    <source>
        <dbReference type="EMBL" id="QPT37270.1"/>
    </source>
</evidence>
<dbReference type="Proteomes" id="UP000594865">
    <property type="component" value="Chromosome"/>
</dbReference>
<protein>
    <submittedName>
        <fullName evidence="2">FAD-dependent oxidoreductase</fullName>
    </submittedName>
</protein>
<reference evidence="2 3" key="1">
    <citation type="submission" date="2020-12" db="EMBL/GenBank/DDBJ databases">
        <title>FDA dAtabase for Regulatory Grade micrObial Sequences (FDA-ARGOS): Supporting development and validation of Infectious Disease Dx tests.</title>
        <authorList>
            <person name="Sproer C."/>
            <person name="Gronow S."/>
            <person name="Severitt S."/>
            <person name="Schroder I."/>
            <person name="Tallon L."/>
            <person name="Sadzewicz L."/>
            <person name="Zhao X."/>
            <person name="Boylan J."/>
            <person name="Ott S."/>
            <person name="Bowen H."/>
            <person name="Vavikolanu K."/>
            <person name="Mehta A."/>
            <person name="Aluvathingal J."/>
            <person name="Nadendla S."/>
            <person name="Lowell S."/>
            <person name="Myers T."/>
            <person name="Yan Y."/>
            <person name="Sichtig H."/>
        </authorList>
    </citation>
    <scope>NUCLEOTIDE SEQUENCE [LARGE SCALE GENOMIC DNA]</scope>
    <source>
        <strain evidence="2 3">FDAARGOS_871</strain>
    </source>
</reference>
<dbReference type="Pfam" id="PF01593">
    <property type="entry name" value="Amino_oxidase"/>
    <property type="match status" value="1"/>
</dbReference>
<dbReference type="Gene3D" id="3.50.50.60">
    <property type="entry name" value="FAD/NAD(P)-binding domain"/>
    <property type="match status" value="2"/>
</dbReference>
<dbReference type="RefSeq" id="WP_111726979.1">
    <property type="nucleotide sequence ID" value="NZ_CP065726.1"/>
</dbReference>
<dbReference type="InterPro" id="IPR036188">
    <property type="entry name" value="FAD/NAD-bd_sf"/>
</dbReference>
<dbReference type="Gene3D" id="3.90.660.10">
    <property type="match status" value="1"/>
</dbReference>
<evidence type="ECO:0000313" key="3">
    <source>
        <dbReference type="Proteomes" id="UP000594865"/>
    </source>
</evidence>
<evidence type="ECO:0000259" key="1">
    <source>
        <dbReference type="Pfam" id="PF01593"/>
    </source>
</evidence>
<gene>
    <name evidence="2" type="ORF">I6G28_04740</name>
</gene>
<dbReference type="PANTHER" id="PTHR42923:SF47">
    <property type="entry name" value="BLR3003 PROTEIN"/>
    <property type="match status" value="1"/>
</dbReference>
<dbReference type="AlphaFoldDB" id="A0A7T3ETY0"/>
<feature type="domain" description="Amine oxidase" evidence="1">
    <location>
        <begin position="18"/>
        <end position="431"/>
    </location>
</feature>
<dbReference type="PANTHER" id="PTHR42923">
    <property type="entry name" value="PROTOPORPHYRINOGEN OXIDASE"/>
    <property type="match status" value="1"/>
</dbReference>
<accession>A0A7T3ETY0</accession>
<sequence>MNTLQNRPKIAVIGAGWAGLSAAVILARDTDLTLFEAGRQPGGRARTLTGDNHGFSFLDNGQHILLGAYHGVLRLMKEIGSNPKTAFLRLPLQWHMHEGLQFRTRFLPAPLHILSGVLLARHFPFTFKTKLLSDMSRLQKFARSDQADMTVGQWLRQQNTPRAAIAQFWQPLVWGALNTPLENASLRILCNVLSDGVWAGKSGSDYLLPRQDLGMIVAEPALAKLRHFGADIRLETRACRLKTLPDGRVSVNGEFFDAAVLAVAPYHAAALLPEDTPEHIQSAYQNLHYHAITTVYLRYADPVRLPAPLTGLTDGTAQWLLNRGKLGLSPNEVSAVISVSDRVGTFTGQVWAEKIHADVKRICPYLNEPEAVRVITEKRATTSATANSPLPDLTWLHRHRIYPAGDYLHPLYPATLEAAVQSGFAAAEACLHHLITV</sequence>
<organism evidence="2 3">
    <name type="scientific">Neisseria cinerea</name>
    <dbReference type="NCBI Taxonomy" id="483"/>
    <lineage>
        <taxon>Bacteria</taxon>
        <taxon>Pseudomonadati</taxon>
        <taxon>Pseudomonadota</taxon>
        <taxon>Betaproteobacteria</taxon>
        <taxon>Neisseriales</taxon>
        <taxon>Neisseriaceae</taxon>
        <taxon>Neisseria</taxon>
    </lineage>
</organism>
<proteinExistence type="predicted"/>
<dbReference type="InterPro" id="IPR002937">
    <property type="entry name" value="Amino_oxidase"/>
</dbReference>
<dbReference type="GO" id="GO:0016491">
    <property type="term" value="F:oxidoreductase activity"/>
    <property type="evidence" value="ECO:0007669"/>
    <property type="project" value="InterPro"/>
</dbReference>
<dbReference type="GeneID" id="84021117"/>
<dbReference type="NCBIfam" id="TIGR03467">
    <property type="entry name" value="HpnE"/>
    <property type="match status" value="1"/>
</dbReference>
<dbReference type="InterPro" id="IPR050464">
    <property type="entry name" value="Zeta_carotene_desat/Oxidored"/>
</dbReference>
<dbReference type="EMBL" id="CP065726">
    <property type="protein sequence ID" value="QPT37270.1"/>
    <property type="molecule type" value="Genomic_DNA"/>
</dbReference>
<keyword evidence="3" id="KW-1185">Reference proteome</keyword>
<dbReference type="SUPFAM" id="SSF51905">
    <property type="entry name" value="FAD/NAD(P)-binding domain"/>
    <property type="match status" value="1"/>
</dbReference>